<dbReference type="InterPro" id="IPR041705">
    <property type="entry name" value="PIN_Sll0205"/>
</dbReference>
<dbReference type="InterPro" id="IPR029060">
    <property type="entry name" value="PIN-like_dom_sf"/>
</dbReference>
<keyword evidence="3" id="KW-1185">Reference proteome</keyword>
<evidence type="ECO:0000313" key="2">
    <source>
        <dbReference type="EMBL" id="GGF95067.1"/>
    </source>
</evidence>
<dbReference type="InterPro" id="IPR002716">
    <property type="entry name" value="PIN_dom"/>
</dbReference>
<dbReference type="RefSeq" id="WP_117001991.1">
    <property type="nucleotide sequence ID" value="NZ_BMJS01000008.1"/>
</dbReference>
<dbReference type="InterPro" id="IPR052919">
    <property type="entry name" value="TA_system_RNase"/>
</dbReference>
<dbReference type="PANTHER" id="PTHR36173">
    <property type="entry name" value="RIBONUCLEASE VAPC16-RELATED"/>
    <property type="match status" value="1"/>
</dbReference>
<accession>A0A8J2Z488</accession>
<sequence length="134" mass="15325">MDIVLDTHILVWWVDGNDKLSTKAVNAINKAQQEKSRILLSSITAWEICMLINKGRLSLRIDIRKWLETVQMIDCVEFVPVTNEIAMTSTSLPNFDYHKDPADRMIIATASIYGAILITADETIRSYEHVRTLF</sequence>
<evidence type="ECO:0000313" key="3">
    <source>
        <dbReference type="Proteomes" id="UP000636949"/>
    </source>
</evidence>
<dbReference type="AlphaFoldDB" id="A0A8J2Z488"/>
<dbReference type="Gene3D" id="3.40.50.1010">
    <property type="entry name" value="5'-nuclease"/>
    <property type="match status" value="1"/>
</dbReference>
<dbReference type="Pfam" id="PF01850">
    <property type="entry name" value="PIN"/>
    <property type="match status" value="1"/>
</dbReference>
<protein>
    <submittedName>
        <fullName evidence="2">Twitching motility protein PilT</fullName>
    </submittedName>
</protein>
<proteinExistence type="predicted"/>
<name>A0A8J2Z488_9GAMM</name>
<dbReference type="Proteomes" id="UP000636949">
    <property type="component" value="Unassembled WGS sequence"/>
</dbReference>
<reference evidence="2" key="2">
    <citation type="submission" date="2020-09" db="EMBL/GenBank/DDBJ databases">
        <authorList>
            <person name="Sun Q."/>
            <person name="Zhou Y."/>
        </authorList>
    </citation>
    <scope>NUCLEOTIDE SEQUENCE</scope>
    <source>
        <strain evidence="2">CGMCC 1.15758</strain>
    </source>
</reference>
<gene>
    <name evidence="2" type="ORF">GCM10010995_10370</name>
</gene>
<dbReference type="OrthoDB" id="9798990at2"/>
<organism evidence="2 3">
    <name type="scientific">Cysteiniphilum litorale</name>
    <dbReference type="NCBI Taxonomy" id="2056700"/>
    <lineage>
        <taxon>Bacteria</taxon>
        <taxon>Pseudomonadati</taxon>
        <taxon>Pseudomonadota</taxon>
        <taxon>Gammaproteobacteria</taxon>
        <taxon>Thiotrichales</taxon>
        <taxon>Fastidiosibacteraceae</taxon>
        <taxon>Cysteiniphilum</taxon>
    </lineage>
</organism>
<dbReference type="PANTHER" id="PTHR36173:SF1">
    <property type="entry name" value="RIBONUCLEASE VAPC22"/>
    <property type="match status" value="1"/>
</dbReference>
<comment type="caution">
    <text evidence="2">The sequence shown here is derived from an EMBL/GenBank/DDBJ whole genome shotgun (WGS) entry which is preliminary data.</text>
</comment>
<dbReference type="CDD" id="cd09872">
    <property type="entry name" value="PIN_Sll0205-like"/>
    <property type="match status" value="1"/>
</dbReference>
<dbReference type="EMBL" id="BMJS01000008">
    <property type="protein sequence ID" value="GGF95067.1"/>
    <property type="molecule type" value="Genomic_DNA"/>
</dbReference>
<dbReference type="SUPFAM" id="SSF88723">
    <property type="entry name" value="PIN domain-like"/>
    <property type="match status" value="1"/>
</dbReference>
<evidence type="ECO:0000259" key="1">
    <source>
        <dbReference type="Pfam" id="PF01850"/>
    </source>
</evidence>
<reference evidence="2" key="1">
    <citation type="journal article" date="2014" name="Int. J. Syst. Evol. Microbiol.">
        <title>Complete genome sequence of Corynebacterium casei LMG S-19264T (=DSM 44701T), isolated from a smear-ripened cheese.</title>
        <authorList>
            <consortium name="US DOE Joint Genome Institute (JGI-PGF)"/>
            <person name="Walter F."/>
            <person name="Albersmeier A."/>
            <person name="Kalinowski J."/>
            <person name="Ruckert C."/>
        </authorList>
    </citation>
    <scope>NUCLEOTIDE SEQUENCE</scope>
    <source>
        <strain evidence="2">CGMCC 1.15758</strain>
    </source>
</reference>
<feature type="domain" description="PIN" evidence="1">
    <location>
        <begin position="3"/>
        <end position="127"/>
    </location>
</feature>